<comment type="subunit">
    <text evidence="4 15 17">Homodimer.</text>
</comment>
<dbReference type="PANTHER" id="PTHR46417">
    <property type="entry name" value="TRNA (GUANINE-N(1)-)-METHYLTRANSFERASE"/>
    <property type="match status" value="1"/>
</dbReference>
<comment type="caution">
    <text evidence="19">The sequence shown here is derived from an EMBL/GenBank/DDBJ whole genome shotgun (WGS) entry which is preliminary data.</text>
</comment>
<evidence type="ECO:0000256" key="10">
    <source>
        <dbReference type="ARBA" id="ARBA00022691"/>
    </source>
</evidence>
<evidence type="ECO:0000256" key="2">
    <source>
        <dbReference type="ARBA" id="ARBA00004496"/>
    </source>
</evidence>
<dbReference type="InterPro" id="IPR002649">
    <property type="entry name" value="tRNA_m1G_MeTrfase_TrmD"/>
</dbReference>
<dbReference type="InterPro" id="IPR023148">
    <property type="entry name" value="tRNA_m1G_MeTrfase_C_sf"/>
</dbReference>
<feature type="binding site" evidence="15 16">
    <location>
        <begin position="142"/>
        <end position="147"/>
    </location>
    <ligand>
        <name>S-adenosyl-L-methionine</name>
        <dbReference type="ChEBI" id="CHEBI:59789"/>
    </ligand>
</feature>
<dbReference type="GO" id="GO:0052906">
    <property type="term" value="F:tRNA (guanine(37)-N1)-methyltransferase activity"/>
    <property type="evidence" value="ECO:0007669"/>
    <property type="project" value="UniProtKB-UniRule"/>
</dbReference>
<dbReference type="AlphaFoldDB" id="A0A0F3MP95"/>
<comment type="catalytic activity">
    <reaction evidence="14 15 17">
        <text>guanosine(37) in tRNA + S-adenosyl-L-methionine = N(1)-methylguanosine(37) in tRNA + S-adenosyl-L-homocysteine + H(+)</text>
        <dbReference type="Rhea" id="RHEA:36899"/>
        <dbReference type="Rhea" id="RHEA-COMP:10145"/>
        <dbReference type="Rhea" id="RHEA-COMP:10147"/>
        <dbReference type="ChEBI" id="CHEBI:15378"/>
        <dbReference type="ChEBI" id="CHEBI:57856"/>
        <dbReference type="ChEBI" id="CHEBI:59789"/>
        <dbReference type="ChEBI" id="CHEBI:73542"/>
        <dbReference type="ChEBI" id="CHEBI:74269"/>
        <dbReference type="EC" id="2.1.1.228"/>
    </reaction>
</comment>
<evidence type="ECO:0000256" key="1">
    <source>
        <dbReference type="ARBA" id="ARBA00002634"/>
    </source>
</evidence>
<dbReference type="CDD" id="cd18080">
    <property type="entry name" value="TrmD-like"/>
    <property type="match status" value="1"/>
</dbReference>
<dbReference type="SUPFAM" id="SSF75217">
    <property type="entry name" value="alpha/beta knot"/>
    <property type="match status" value="1"/>
</dbReference>
<dbReference type="RefSeq" id="WP_045796918.1">
    <property type="nucleotide sequence ID" value="NZ_LANP01000002.1"/>
</dbReference>
<dbReference type="OrthoDB" id="9807416at2"/>
<evidence type="ECO:0000256" key="5">
    <source>
        <dbReference type="ARBA" id="ARBA00012807"/>
    </source>
</evidence>
<dbReference type="Proteomes" id="UP000033616">
    <property type="component" value="Unassembled WGS sequence"/>
</dbReference>
<proteinExistence type="inferred from homology"/>
<dbReference type="EMBL" id="LANP01000002">
    <property type="protein sequence ID" value="KJV57277.1"/>
    <property type="molecule type" value="Genomic_DNA"/>
</dbReference>
<evidence type="ECO:0000256" key="15">
    <source>
        <dbReference type="HAMAP-Rule" id="MF_00605"/>
    </source>
</evidence>
<evidence type="ECO:0000256" key="6">
    <source>
        <dbReference type="ARBA" id="ARBA00014679"/>
    </source>
</evidence>
<dbReference type="InterPro" id="IPR029026">
    <property type="entry name" value="tRNA_m1G_MTases_N"/>
</dbReference>
<sequence>MPNNSLFHINILSLFPEMFPGPLQYSLAGKALKKNIWSYKVINIKDFGITKHKKVDDEPYGGGCGLVMRADVLAKAIDYVLNTYTDLNIQPYLYYMSPRGEIINQNFIKKIIKQKNIIIICGRFEGIDERVIEKYNILEASLGNFILSGGEIAALALLDSCIRLLPGVIANQSTLLEESFNTIEDNMTLLEYPLYTRPSEWCNLKVPDVLLSGNHKQIKEWRLNQSIKITKQRRPHFINK</sequence>
<keyword evidence="10 15" id="KW-0949">S-adenosyl-L-methionine</keyword>
<comment type="subcellular location">
    <subcellularLocation>
        <location evidence="2 15 17">Cytoplasm</location>
    </subcellularLocation>
</comment>
<dbReference type="NCBIfam" id="TIGR00088">
    <property type="entry name" value="trmD"/>
    <property type="match status" value="1"/>
</dbReference>
<dbReference type="GO" id="GO:0005829">
    <property type="term" value="C:cytosol"/>
    <property type="evidence" value="ECO:0007669"/>
    <property type="project" value="TreeGrafter"/>
</dbReference>
<gene>
    <name evidence="15 19" type="primary">trmD</name>
    <name evidence="19" type="ORF">OCHUTO_0101</name>
</gene>
<keyword evidence="8 15" id="KW-0489">Methyltransferase</keyword>
<dbReference type="Pfam" id="PF01746">
    <property type="entry name" value="tRNA_m1G_MT"/>
    <property type="match status" value="1"/>
</dbReference>
<comment type="similarity">
    <text evidence="3 15 17">Belongs to the RNA methyltransferase TrmD family.</text>
</comment>
<evidence type="ECO:0000256" key="16">
    <source>
        <dbReference type="PIRSR" id="PIRSR000386-1"/>
    </source>
</evidence>
<dbReference type="NCBIfam" id="NF000648">
    <property type="entry name" value="PRK00026.1"/>
    <property type="match status" value="1"/>
</dbReference>
<reference evidence="19 20" key="1">
    <citation type="submission" date="2015-02" db="EMBL/GenBank/DDBJ databases">
        <title>Genome Sequencing of Rickettsiales.</title>
        <authorList>
            <person name="Daugherty S.C."/>
            <person name="Su Q."/>
            <person name="Abolude K."/>
            <person name="Beier-Sexton M."/>
            <person name="Carlyon J.A."/>
            <person name="Carter R."/>
            <person name="Day N.P."/>
            <person name="Dumler S.J."/>
            <person name="Dyachenko V."/>
            <person name="Godinez A."/>
            <person name="Kurtti T.J."/>
            <person name="Lichay M."/>
            <person name="Mullins K.E."/>
            <person name="Ott S."/>
            <person name="Pappas-Brown V."/>
            <person name="Paris D.H."/>
            <person name="Patel P."/>
            <person name="Richards A.L."/>
            <person name="Sadzewicz L."/>
            <person name="Sears K."/>
            <person name="Seidman D."/>
            <person name="Sengamalay N."/>
            <person name="Stenos J."/>
            <person name="Tallon L.J."/>
            <person name="Vincent G."/>
            <person name="Fraser C.M."/>
            <person name="Munderloh U."/>
            <person name="Dunning-Hotopp J.C."/>
        </authorList>
    </citation>
    <scope>NUCLEOTIDE SEQUENCE [LARGE SCALE GENOMIC DNA]</scope>
    <source>
        <strain evidence="19 20">Fuller</strain>
    </source>
</reference>
<protein>
    <recommendedName>
        <fullName evidence="6 15">tRNA (guanine-N(1)-)-methyltransferase</fullName>
        <ecNumber evidence="5 15">2.1.1.228</ecNumber>
    </recommendedName>
    <alternativeName>
        <fullName evidence="12 15">M1G-methyltransferase</fullName>
    </alternativeName>
    <alternativeName>
        <fullName evidence="13 15">tRNA [GM37] methyltransferase</fullName>
    </alternativeName>
</protein>
<evidence type="ECO:0000313" key="20">
    <source>
        <dbReference type="Proteomes" id="UP000033616"/>
    </source>
</evidence>
<dbReference type="InterPro" id="IPR029028">
    <property type="entry name" value="Alpha/beta_knot_MTases"/>
</dbReference>
<keyword evidence="7 15" id="KW-0963">Cytoplasm</keyword>
<dbReference type="Gene3D" id="3.40.1280.10">
    <property type="match status" value="1"/>
</dbReference>
<keyword evidence="11 15" id="KW-0819">tRNA processing</keyword>
<evidence type="ECO:0000256" key="4">
    <source>
        <dbReference type="ARBA" id="ARBA00011738"/>
    </source>
</evidence>
<evidence type="ECO:0000256" key="3">
    <source>
        <dbReference type="ARBA" id="ARBA00007630"/>
    </source>
</evidence>
<dbReference type="PATRIC" id="fig|1359168.3.peg.476"/>
<dbReference type="GO" id="GO:0002939">
    <property type="term" value="P:tRNA N1-guanine methylation"/>
    <property type="evidence" value="ECO:0007669"/>
    <property type="project" value="TreeGrafter"/>
</dbReference>
<keyword evidence="9 15" id="KW-0808">Transferase</keyword>
<dbReference type="PIRSF" id="PIRSF000386">
    <property type="entry name" value="tRNA_mtase"/>
    <property type="match status" value="1"/>
</dbReference>
<evidence type="ECO:0000256" key="11">
    <source>
        <dbReference type="ARBA" id="ARBA00022694"/>
    </source>
</evidence>
<dbReference type="HAMAP" id="MF_00605">
    <property type="entry name" value="TrmD"/>
    <property type="match status" value="1"/>
</dbReference>
<evidence type="ECO:0000256" key="14">
    <source>
        <dbReference type="ARBA" id="ARBA00047783"/>
    </source>
</evidence>
<feature type="binding site" evidence="15 16">
    <location>
        <position position="122"/>
    </location>
    <ligand>
        <name>S-adenosyl-L-methionine</name>
        <dbReference type="ChEBI" id="CHEBI:59789"/>
    </ligand>
</feature>
<evidence type="ECO:0000256" key="13">
    <source>
        <dbReference type="ARBA" id="ARBA00033392"/>
    </source>
</evidence>
<evidence type="ECO:0000256" key="8">
    <source>
        <dbReference type="ARBA" id="ARBA00022603"/>
    </source>
</evidence>
<keyword evidence="20" id="KW-1185">Reference proteome</keyword>
<dbReference type="STRING" id="1359168.OCHUTO_0101"/>
<comment type="function">
    <text evidence="1 15 17">Specifically methylates guanosine-37 in various tRNAs.</text>
</comment>
<evidence type="ECO:0000259" key="18">
    <source>
        <dbReference type="Pfam" id="PF01746"/>
    </source>
</evidence>
<evidence type="ECO:0000313" key="19">
    <source>
        <dbReference type="EMBL" id="KJV57277.1"/>
    </source>
</evidence>
<evidence type="ECO:0000256" key="7">
    <source>
        <dbReference type="ARBA" id="ARBA00022490"/>
    </source>
</evidence>
<dbReference type="InterPro" id="IPR016009">
    <property type="entry name" value="tRNA_MeTrfase_TRMD/TRM10"/>
</dbReference>
<feature type="domain" description="tRNA methyltransferase TRMD/TRM10-type" evidence="18">
    <location>
        <begin position="8"/>
        <end position="239"/>
    </location>
</feature>
<organism evidence="19 20">
    <name type="scientific">Orientia chuto str. Dubai</name>
    <dbReference type="NCBI Taxonomy" id="1359168"/>
    <lineage>
        <taxon>Bacteria</taxon>
        <taxon>Pseudomonadati</taxon>
        <taxon>Pseudomonadota</taxon>
        <taxon>Alphaproteobacteria</taxon>
        <taxon>Rickettsiales</taxon>
        <taxon>Rickettsiaceae</taxon>
        <taxon>Rickettsieae</taxon>
        <taxon>Orientia</taxon>
    </lineage>
</organism>
<dbReference type="EC" id="2.1.1.228" evidence="5 15"/>
<evidence type="ECO:0000256" key="17">
    <source>
        <dbReference type="RuleBase" id="RU003464"/>
    </source>
</evidence>
<accession>A0A0F3MP95</accession>
<evidence type="ECO:0000256" key="12">
    <source>
        <dbReference type="ARBA" id="ARBA00029736"/>
    </source>
</evidence>
<evidence type="ECO:0000256" key="9">
    <source>
        <dbReference type="ARBA" id="ARBA00022679"/>
    </source>
</evidence>
<dbReference type="PANTHER" id="PTHR46417:SF1">
    <property type="entry name" value="TRNA (GUANINE-N(1)-)-METHYLTRANSFERASE"/>
    <property type="match status" value="1"/>
</dbReference>
<dbReference type="Gene3D" id="1.10.1270.20">
    <property type="entry name" value="tRNA(m1g37)methyltransferase, domain 2"/>
    <property type="match status" value="1"/>
</dbReference>
<name>A0A0F3MP95_9RICK</name>